<keyword evidence="1" id="KW-0472">Membrane</keyword>
<proteinExistence type="predicted"/>
<feature type="transmembrane region" description="Helical" evidence="1">
    <location>
        <begin position="103"/>
        <end position="125"/>
    </location>
</feature>
<dbReference type="AlphaFoldDB" id="A0A1R3VAE2"/>
<evidence type="ECO:0000256" key="1">
    <source>
        <dbReference type="SAM" id="Phobius"/>
    </source>
</evidence>
<feature type="transmembrane region" description="Helical" evidence="1">
    <location>
        <begin position="42"/>
        <end position="62"/>
    </location>
</feature>
<evidence type="ECO:0000313" key="2">
    <source>
        <dbReference type="EMBL" id="SIT56765.1"/>
    </source>
</evidence>
<protein>
    <submittedName>
        <fullName evidence="2">Uncharacterized protein</fullName>
    </submittedName>
</protein>
<evidence type="ECO:0000313" key="3">
    <source>
        <dbReference type="Proteomes" id="UP000188388"/>
    </source>
</evidence>
<accession>A0A1R3VAE2</accession>
<keyword evidence="1" id="KW-1133">Transmembrane helix</keyword>
<dbReference type="EMBL" id="FTPD01000023">
    <property type="protein sequence ID" value="SIT56765.1"/>
    <property type="molecule type" value="Genomic_DNA"/>
</dbReference>
<feature type="transmembrane region" description="Helical" evidence="1">
    <location>
        <begin position="68"/>
        <end position="91"/>
    </location>
</feature>
<keyword evidence="3" id="KW-1185">Reference proteome</keyword>
<gene>
    <name evidence="2" type="ORF">BQ8794_30214</name>
</gene>
<sequence length="127" mass="13936">MARLRPTRGYALAEGGADSKLLRRVGAWILYELRGALRPTKFFFVGFNFIVLTTNLLVADYAVAVSNFMLGTVAALVVGKAVIPANAMPFLKPFDRAPLIQPILFKTAIYWIATFIAGGALRAFLDR</sequence>
<organism evidence="2 3">
    <name type="scientific">Mesorhizobium prunaredense</name>
    <dbReference type="NCBI Taxonomy" id="1631249"/>
    <lineage>
        <taxon>Bacteria</taxon>
        <taxon>Pseudomonadati</taxon>
        <taxon>Pseudomonadota</taxon>
        <taxon>Alphaproteobacteria</taxon>
        <taxon>Hyphomicrobiales</taxon>
        <taxon>Phyllobacteriaceae</taxon>
        <taxon>Mesorhizobium</taxon>
    </lineage>
</organism>
<dbReference type="STRING" id="1631249.BQ8794_30214"/>
<reference evidence="3" key="1">
    <citation type="submission" date="2017-01" db="EMBL/GenBank/DDBJ databases">
        <authorList>
            <person name="Brunel B."/>
        </authorList>
    </citation>
    <scope>NUCLEOTIDE SEQUENCE [LARGE SCALE GENOMIC DNA]</scope>
</reference>
<name>A0A1R3VAE2_9HYPH</name>
<dbReference type="Proteomes" id="UP000188388">
    <property type="component" value="Unassembled WGS sequence"/>
</dbReference>
<keyword evidence="1" id="KW-0812">Transmembrane</keyword>